<evidence type="ECO:0000313" key="3">
    <source>
        <dbReference type="Proteomes" id="UP000605361"/>
    </source>
</evidence>
<keyword evidence="2" id="KW-0378">Hydrolase</keyword>
<gene>
    <name evidence="2" type="ORF">ITP53_06155</name>
</gene>
<feature type="domain" description="HNH nuclease" evidence="1">
    <location>
        <begin position="206"/>
        <end position="255"/>
    </location>
</feature>
<dbReference type="InterPro" id="IPR003615">
    <property type="entry name" value="HNH_nuc"/>
</dbReference>
<evidence type="ECO:0000313" key="2">
    <source>
        <dbReference type="EMBL" id="MBF8185325.1"/>
    </source>
</evidence>
<evidence type="ECO:0000259" key="1">
    <source>
        <dbReference type="Pfam" id="PF13391"/>
    </source>
</evidence>
<dbReference type="AlphaFoldDB" id="A0A931A5E1"/>
<dbReference type="Proteomes" id="UP000605361">
    <property type="component" value="Unassembled WGS sequence"/>
</dbReference>
<proteinExistence type="predicted"/>
<keyword evidence="2" id="KW-0540">Nuclease</keyword>
<name>A0A931A5E1_9ACTN</name>
<keyword evidence="2" id="KW-0255">Endonuclease</keyword>
<dbReference type="EMBL" id="JADOGI010000012">
    <property type="protein sequence ID" value="MBF8185325.1"/>
    <property type="molecule type" value="Genomic_DNA"/>
</dbReference>
<dbReference type="Pfam" id="PF13391">
    <property type="entry name" value="HNH_2"/>
    <property type="match status" value="1"/>
</dbReference>
<sequence>MKAYVGVTDGSWYRFLSARPTLTEVNFWRPSSSREFRALDHGEPFFFKTHHPHNRVVGGGFFSGFAPLRVSEAWELFGQGNGAASLVELRHQVGRYRSQPIVPGEDPVIGCVIIRDVFFFPDDRIAGPPPDFAPNIVQGKSYDLASHGAADYFHDLLRRIGIRVNIDLSEPWHRDGPVYGDPRLAPRRLGQQAFQAVVLHAYERRCAISGDRIRPVLQAAHIRPVAAGGEHRLDNGLLLRSDVHTLFDRGYLAIDPKHRLLVSPRLREEFGNGEEFYRRAGQEINVPGRPRDRPKREALEWHLDEVFLTT</sequence>
<accession>A0A931A5E1</accession>
<comment type="caution">
    <text evidence="2">The sequence shown here is derived from an EMBL/GenBank/DDBJ whole genome shotgun (WGS) entry which is preliminary data.</text>
</comment>
<dbReference type="GO" id="GO:0004519">
    <property type="term" value="F:endonuclease activity"/>
    <property type="evidence" value="ECO:0007669"/>
    <property type="project" value="UniProtKB-KW"/>
</dbReference>
<dbReference type="RefSeq" id="WP_195894311.1">
    <property type="nucleotide sequence ID" value="NZ_JADOGI010000012.1"/>
</dbReference>
<keyword evidence="3" id="KW-1185">Reference proteome</keyword>
<organism evidence="2 3">
    <name type="scientific">Nonomuraea cypriaca</name>
    <dbReference type="NCBI Taxonomy" id="1187855"/>
    <lineage>
        <taxon>Bacteria</taxon>
        <taxon>Bacillati</taxon>
        <taxon>Actinomycetota</taxon>
        <taxon>Actinomycetes</taxon>
        <taxon>Streptosporangiales</taxon>
        <taxon>Streptosporangiaceae</taxon>
        <taxon>Nonomuraea</taxon>
    </lineage>
</organism>
<reference evidence="2" key="1">
    <citation type="submission" date="2020-11" db="EMBL/GenBank/DDBJ databases">
        <title>Whole-genome analyses of Nonomuraea sp. K274.</title>
        <authorList>
            <person name="Veyisoglu A."/>
        </authorList>
    </citation>
    <scope>NUCLEOTIDE SEQUENCE</scope>
    <source>
        <strain evidence="2">K274</strain>
    </source>
</reference>
<protein>
    <submittedName>
        <fullName evidence="2">HNH endonuclease</fullName>
    </submittedName>
</protein>